<keyword evidence="6" id="KW-1185">Reference proteome</keyword>
<feature type="compositionally biased region" description="Gly residues" evidence="2">
    <location>
        <begin position="1"/>
        <end position="10"/>
    </location>
</feature>
<feature type="compositionally biased region" description="Basic and acidic residues" evidence="2">
    <location>
        <begin position="139"/>
        <end position="149"/>
    </location>
</feature>
<dbReference type="Pfam" id="PF05739">
    <property type="entry name" value="SNARE"/>
    <property type="match status" value="1"/>
</dbReference>
<dbReference type="EMBL" id="JAQQWI010000016">
    <property type="protein sequence ID" value="KAK8009068.1"/>
    <property type="molecule type" value="Genomic_DNA"/>
</dbReference>
<dbReference type="CDD" id="cd15849">
    <property type="entry name" value="SNARE_Sso1"/>
    <property type="match status" value="1"/>
</dbReference>
<dbReference type="Gene3D" id="1.20.58.70">
    <property type="match status" value="1"/>
</dbReference>
<gene>
    <name evidence="5" type="ORF">PG991_011619</name>
</gene>
<feature type="compositionally biased region" description="Gly residues" evidence="2">
    <location>
        <begin position="23"/>
        <end position="39"/>
    </location>
</feature>
<dbReference type="PANTHER" id="PTHR19957:SF380">
    <property type="entry name" value="SYNTAXIN FAMILY PROTEIN"/>
    <property type="match status" value="1"/>
</dbReference>
<keyword evidence="3" id="KW-0472">Membrane</keyword>
<keyword evidence="3" id="KW-1133">Transmembrane helix</keyword>
<dbReference type="InterPro" id="IPR000727">
    <property type="entry name" value="T_SNARE_dom"/>
</dbReference>
<protein>
    <recommendedName>
        <fullName evidence="4">t-SNARE coiled-coil homology domain-containing protein</fullName>
    </recommendedName>
</protein>
<dbReference type="InterPro" id="IPR006011">
    <property type="entry name" value="Syntaxin_N"/>
</dbReference>
<sequence>MDQYGNGYGGRQQNPFDDRAGDGFNGNGFGGGLPQGPRGGAPRNNGYGDDYGSNTVEMSQLSQGAGSFGQGDPNAILNECRDINNGIDKIEANLRQMAMLQQRSLSDADTSSGSHTNRELDSLSTDTMAQYRSLTERVRMVKSDPESKSAKNNPQVTKTDRRLKSAINAYQTNESEFRKKTQDQVARQYRIVNPEASEGEIREAVQDSSGQIFQQAMMQSNRRGQAQSVLSAVQDRHAQLQKIEQQLIELAQLFQDMDTLVVQQEEAITQIEVKAEETVENFDKGNAEVVVAIDTARSTRKKKWICLAIVVGVIVVIVVAVVAYMMINKPQQAPAPAPAPAAQPAQPASNTNAGTPDKRWIHLYRGETSKIAKRWIDSKRNFVPFDAGESSAVVKRTLPPKFGNTFVAVDN</sequence>
<accession>A0ABR1REP6</accession>
<evidence type="ECO:0000313" key="5">
    <source>
        <dbReference type="EMBL" id="KAK8009068.1"/>
    </source>
</evidence>
<reference evidence="5 6" key="1">
    <citation type="submission" date="2023-01" db="EMBL/GenBank/DDBJ databases">
        <title>Analysis of 21 Apiospora genomes using comparative genomics revels a genus with tremendous synthesis potential of carbohydrate active enzymes and secondary metabolites.</title>
        <authorList>
            <person name="Sorensen T."/>
        </authorList>
    </citation>
    <scope>NUCLEOTIDE SEQUENCE [LARGE SCALE GENOMIC DNA]</scope>
    <source>
        <strain evidence="5 6">CBS 20057</strain>
    </source>
</reference>
<dbReference type="InterPro" id="IPR010989">
    <property type="entry name" value="SNARE"/>
</dbReference>
<evidence type="ECO:0000256" key="1">
    <source>
        <dbReference type="ARBA" id="ARBA00009063"/>
    </source>
</evidence>
<feature type="region of interest" description="Disordered" evidence="2">
    <location>
        <begin position="103"/>
        <end position="123"/>
    </location>
</feature>
<dbReference type="Proteomes" id="UP001396898">
    <property type="component" value="Unassembled WGS sequence"/>
</dbReference>
<keyword evidence="3" id="KW-0812">Transmembrane</keyword>
<dbReference type="SMART" id="SM00397">
    <property type="entry name" value="t_SNARE"/>
    <property type="match status" value="1"/>
</dbReference>
<dbReference type="Pfam" id="PF00804">
    <property type="entry name" value="Syntaxin"/>
    <property type="match status" value="1"/>
</dbReference>
<dbReference type="SUPFAM" id="SSF47661">
    <property type="entry name" value="t-snare proteins"/>
    <property type="match status" value="1"/>
</dbReference>
<dbReference type="InterPro" id="IPR045242">
    <property type="entry name" value="Syntaxin"/>
</dbReference>
<feature type="domain" description="T-SNARE coiled-coil homology" evidence="4">
    <location>
        <begin position="230"/>
        <end position="292"/>
    </location>
</feature>
<feature type="region of interest" description="Disordered" evidence="2">
    <location>
        <begin position="1"/>
        <end position="55"/>
    </location>
</feature>
<comment type="caution">
    <text evidence="5">The sequence shown here is derived from an EMBL/GenBank/DDBJ whole genome shotgun (WGS) entry which is preliminary data.</text>
</comment>
<feature type="region of interest" description="Disordered" evidence="2">
    <location>
        <begin position="139"/>
        <end position="159"/>
    </location>
</feature>
<name>A0ABR1REP6_9PEZI</name>
<evidence type="ECO:0000313" key="6">
    <source>
        <dbReference type="Proteomes" id="UP001396898"/>
    </source>
</evidence>
<dbReference type="PANTHER" id="PTHR19957">
    <property type="entry name" value="SYNTAXIN"/>
    <property type="match status" value="1"/>
</dbReference>
<organism evidence="5 6">
    <name type="scientific">Apiospora marii</name>
    <dbReference type="NCBI Taxonomy" id="335849"/>
    <lineage>
        <taxon>Eukaryota</taxon>
        <taxon>Fungi</taxon>
        <taxon>Dikarya</taxon>
        <taxon>Ascomycota</taxon>
        <taxon>Pezizomycotina</taxon>
        <taxon>Sordariomycetes</taxon>
        <taxon>Xylariomycetidae</taxon>
        <taxon>Amphisphaeriales</taxon>
        <taxon>Apiosporaceae</taxon>
        <taxon>Apiospora</taxon>
    </lineage>
</organism>
<evidence type="ECO:0000259" key="4">
    <source>
        <dbReference type="PROSITE" id="PS50192"/>
    </source>
</evidence>
<evidence type="ECO:0000256" key="3">
    <source>
        <dbReference type="SAM" id="Phobius"/>
    </source>
</evidence>
<dbReference type="PROSITE" id="PS50192">
    <property type="entry name" value="T_SNARE"/>
    <property type="match status" value="1"/>
</dbReference>
<evidence type="ECO:0000256" key="2">
    <source>
        <dbReference type="SAM" id="MobiDB-lite"/>
    </source>
</evidence>
<feature type="region of interest" description="Disordered" evidence="2">
    <location>
        <begin position="333"/>
        <end position="359"/>
    </location>
</feature>
<feature type="transmembrane region" description="Helical" evidence="3">
    <location>
        <begin position="304"/>
        <end position="327"/>
    </location>
</feature>
<feature type="compositionally biased region" description="Polar residues" evidence="2">
    <location>
        <begin position="103"/>
        <end position="115"/>
    </location>
</feature>
<proteinExistence type="inferred from homology"/>
<comment type="similarity">
    <text evidence="1">Belongs to the syntaxin family.</text>
</comment>